<dbReference type="InterPro" id="IPR009387">
    <property type="entry name" value="HigB-2"/>
</dbReference>
<dbReference type="EMBL" id="VSIV01000097">
    <property type="protein sequence ID" value="TYB33841.1"/>
    <property type="molecule type" value="Genomic_DNA"/>
</dbReference>
<dbReference type="Proteomes" id="UP000323337">
    <property type="component" value="Unassembled WGS sequence"/>
</dbReference>
<dbReference type="Pfam" id="PF06296">
    <property type="entry name" value="RelE"/>
    <property type="match status" value="1"/>
</dbReference>
<accession>A0A5D0MQC3</accession>
<comment type="caution">
    <text evidence="2">The sequence shown here is derived from an EMBL/GenBank/DDBJ whole genome shotgun (WGS) entry which is preliminary data.</text>
</comment>
<evidence type="ECO:0008006" key="4">
    <source>
        <dbReference type="Google" id="ProtNLM"/>
    </source>
</evidence>
<evidence type="ECO:0000313" key="3">
    <source>
        <dbReference type="Proteomes" id="UP000323337"/>
    </source>
</evidence>
<evidence type="ECO:0000256" key="1">
    <source>
        <dbReference type="SAM" id="Coils"/>
    </source>
</evidence>
<proteinExistence type="predicted"/>
<evidence type="ECO:0000313" key="2">
    <source>
        <dbReference type="EMBL" id="TYB33841.1"/>
    </source>
</evidence>
<reference evidence="2 3" key="1">
    <citation type="submission" date="2019-08" db="EMBL/GenBank/DDBJ databases">
        <title>Genomic characterization of a novel candidate phylum (ARYD3) from a high temperature, high salinity tertiary oil reservoir in north central Oklahoma, USA.</title>
        <authorList>
            <person name="Youssef N.H."/>
            <person name="Yadav A."/>
            <person name="Elshahed M.S."/>
        </authorList>
    </citation>
    <scope>NUCLEOTIDE SEQUENCE [LARGE SCALE GENOMIC DNA]</scope>
    <source>
        <strain evidence="2">ARYD1</strain>
    </source>
</reference>
<protein>
    <recommendedName>
        <fullName evidence="4">Type II toxin-antitoxin system RelE/ParE family toxin</fullName>
    </recommendedName>
</protein>
<feature type="coiled-coil region" evidence="1">
    <location>
        <begin position="6"/>
        <end position="33"/>
    </location>
</feature>
<sequence length="108" mass="12590">MKIVPLETFKNDVKTLQKKYKNIFRDLSELNRTLQNNHRAGISLGNNCFKIRLGNSSVPTGKRGGFRIIYYFLSNDRVIFLMTIFSKSDQDNISDQKIIQILKNNDLY</sequence>
<dbReference type="RefSeq" id="WP_369693745.1">
    <property type="nucleotide sequence ID" value="NZ_VSIV01000097.1"/>
</dbReference>
<gene>
    <name evidence="2" type="ORF">FXF49_04235</name>
</gene>
<name>A0A5D0MQC3_FLESI</name>
<organism evidence="2 3">
    <name type="scientific">Flexistipes sinusarabici</name>
    <dbReference type="NCBI Taxonomy" id="2352"/>
    <lineage>
        <taxon>Bacteria</taxon>
        <taxon>Pseudomonadati</taxon>
        <taxon>Deferribacterota</taxon>
        <taxon>Deferribacteres</taxon>
        <taxon>Deferribacterales</taxon>
        <taxon>Flexistipitaceae</taxon>
        <taxon>Flexistipes</taxon>
    </lineage>
</organism>
<dbReference type="PIRSF" id="PIRSF039032">
    <property type="entry name" value="HigB-2"/>
    <property type="match status" value="1"/>
</dbReference>
<keyword evidence="1" id="KW-0175">Coiled coil</keyword>
<dbReference type="AlphaFoldDB" id="A0A5D0MQC3"/>